<gene>
    <name evidence="2" type="ORF">UCRPA7_3014</name>
</gene>
<organism evidence="2 3">
    <name type="scientific">Phaeoacremonium minimum (strain UCR-PA7)</name>
    <name type="common">Esca disease fungus</name>
    <name type="synonym">Togninia minima</name>
    <dbReference type="NCBI Taxonomy" id="1286976"/>
    <lineage>
        <taxon>Eukaryota</taxon>
        <taxon>Fungi</taxon>
        <taxon>Dikarya</taxon>
        <taxon>Ascomycota</taxon>
        <taxon>Pezizomycotina</taxon>
        <taxon>Sordariomycetes</taxon>
        <taxon>Sordariomycetidae</taxon>
        <taxon>Togniniales</taxon>
        <taxon>Togniniaceae</taxon>
        <taxon>Phaeoacremonium</taxon>
    </lineage>
</organism>
<name>R8BQ42_PHAM7</name>
<protein>
    <submittedName>
        <fullName evidence="2">Putative zinc finger protein</fullName>
    </submittedName>
</protein>
<dbReference type="eggNOG" id="ENOG502RQ3J">
    <property type="taxonomic scope" value="Eukaryota"/>
</dbReference>
<accession>R8BQ42</accession>
<evidence type="ECO:0000313" key="2">
    <source>
        <dbReference type="EMBL" id="EOO01471.1"/>
    </source>
</evidence>
<dbReference type="Proteomes" id="UP000014074">
    <property type="component" value="Unassembled WGS sequence"/>
</dbReference>
<evidence type="ECO:0000313" key="3">
    <source>
        <dbReference type="Proteomes" id="UP000014074"/>
    </source>
</evidence>
<dbReference type="KEGG" id="tmn:UCRPA7_3014"/>
<proteinExistence type="predicted"/>
<feature type="compositionally biased region" description="Basic and acidic residues" evidence="1">
    <location>
        <begin position="461"/>
        <end position="471"/>
    </location>
</feature>
<evidence type="ECO:0000256" key="1">
    <source>
        <dbReference type="SAM" id="MobiDB-lite"/>
    </source>
</evidence>
<dbReference type="AlphaFoldDB" id="R8BQ42"/>
<feature type="region of interest" description="Disordered" evidence="1">
    <location>
        <begin position="461"/>
        <end position="480"/>
    </location>
</feature>
<dbReference type="EMBL" id="KB932993">
    <property type="protein sequence ID" value="EOO01471.1"/>
    <property type="molecule type" value="Genomic_DNA"/>
</dbReference>
<dbReference type="GeneID" id="19323322"/>
<dbReference type="HOGENOM" id="CLU_568813_0_0_1"/>
<dbReference type="OrthoDB" id="5366163at2759"/>
<feature type="compositionally biased region" description="Low complexity" evidence="1">
    <location>
        <begin position="360"/>
        <end position="388"/>
    </location>
</feature>
<feature type="region of interest" description="Disordered" evidence="1">
    <location>
        <begin position="358"/>
        <end position="392"/>
    </location>
</feature>
<keyword evidence="3" id="KW-1185">Reference proteome</keyword>
<reference evidence="3" key="1">
    <citation type="journal article" date="2013" name="Genome Announc.">
        <title>Draft genome sequence of the ascomycete Phaeoacremonium aleophilum strain UCR-PA7, a causal agent of the esca disease complex in grapevines.</title>
        <authorList>
            <person name="Blanco-Ulate B."/>
            <person name="Rolshausen P."/>
            <person name="Cantu D."/>
        </authorList>
    </citation>
    <scope>NUCLEOTIDE SEQUENCE [LARGE SCALE GENOMIC DNA]</scope>
    <source>
        <strain evidence="3">UCR-PA7</strain>
    </source>
</reference>
<dbReference type="RefSeq" id="XP_007913787.1">
    <property type="nucleotide sequence ID" value="XM_007915596.1"/>
</dbReference>
<sequence>MDANPTTDLGYAANIVLTEEKSESLPDPLDESLEQAICCSETQDLVSSSWDMLQEHIVNSLVNIEHIQHNPLAEQLKTLSAKTIATNGLRVLRNLLDGQRPRSAIDTLCFVHVVYSFSLVVYEDDALTRSDKFFAQSLAYARYFAPADQSLYKDVAIAIWRPDGITREHLATIMNQSAALERTPSVKGKEREISGQTMASAKDDALVSAARNFLDELEASVILSLNPQLKEVNHRVMKRSIGSVRRVELEILQAGKNYMPPAAFFDDYVPQVRSLCDPIYQHHDSAGVSRRNDYYGCGIALVESLVSELSATPIEPMDLTNDLCLDEFLTSFTDELDEDFLSEEPLLATRVDDSLLKTMSGPSSTGSSVQSTADTTPATSSSTESSPSNGQAQKVEANSCCEICGYRPKGAPQWFKGSMAKHKKLQHSTDPPKIYKCPFPGCNSQYRNRPDNLRQHQIEKDHFVSGDETVRRPSKRKKIE</sequence>